<dbReference type="PANTHER" id="PTHR47691:SF3">
    <property type="entry name" value="HTH-TYPE TRANSCRIPTIONAL REGULATOR RV0890C-RELATED"/>
    <property type="match status" value="1"/>
</dbReference>
<accession>A0ABU9E9R7</accession>
<dbReference type="Proteomes" id="UP001484239">
    <property type="component" value="Unassembled WGS sequence"/>
</dbReference>
<dbReference type="RefSeq" id="WP_405286666.1">
    <property type="nucleotide sequence ID" value="NZ_JBBHLI010000003.1"/>
</dbReference>
<dbReference type="SUPFAM" id="SSF52540">
    <property type="entry name" value="P-loop containing nucleoside triphosphate hydrolases"/>
    <property type="match status" value="1"/>
</dbReference>
<sequence length="1314" mass="144124">MESLSIFVSSPGDVAQERMLTEGVIRRLQGEFRHRVRLEPIFWEHEPLVATDSFQDQIARPSETDIVVCILWSRLGTRLPARFRRPDGTRYDSGTEYEFEDAVAGWKANGRPDLLVYRKTAEPFVSLLDRGALMEKLQQRQALDHFVERWFHDQQDGSLRAAYHQFETPEDFELTVERHLRRLIDRRAPREADTPSGSQGPEVEARWTEGSPFRGLEPFDEGHAEVFFGRTRAVSEVIDHLRAQEARGRPFVVVVGMSGGGKSSLVRAGVVPLLTSAGVIEGVKAWRRAILRPADEGGDPMLALAVALAAEGALPELAASGTTTREMVDLARTAPGAVAPLIRAALDRVDPGARLLLVIDQLEELFSIRGLSKAERHAFADLVDRLVRSGRVMVIATLRSDLYPRLSELPELVALKEGQGQYDLLPPSASEITQMIRQPVAAAGLALEVDPGTGRRLEDRLLDAAIGRPGTLPLLEFTLEELYRRRRPDGTLTLEAFDDLGGVEGSLARRAEEVFESLPGEVKSAFPLVMRQLVTVVENAEGTTLAARPAPLERLRDDDDAARLVDALIRARLLVTDLAQEGGAVVRVAHEALLRHWPRLTEWLEGDQELLKSRARLRAAAFRWAEAGRDDDLLLQSGKPLEDARAVVDAGSRLTELESAFVAGSERRARRFVQLRRAAFAAVCLFALVAGVSGWMARRSAERAEAQATAATRTHQFMVGLLSLAQPSLAQGQQTTVRDLLDAGRARLLSGELGDVPATGAWAMRDLAASYVSLGDLDAALALARAADSLAATDPAVSDSVRAQGWTLLGEVHQHLGNMDSASVHLDRAIAVWRESSPQLEANALTGLATVRREEGDLIAYDSLLDRASHLGLSSMDTTGLDYAVTLSNEALRLLSRGEGWEADQLLQRADELWARYPGQRLADYAVLITHRARAWALQGDLVRADSLFRDALEIERRILPPGHPSLAVTLNNLALNAQELGDSAAAESWLRESVEVSQRALGPDHPRTAAAMINLGEMLSHRVATWPEADSLLVAALDGLRRTAPQNEDVSVALQNRGALFRFRGQFDSALVHFEQGYRADSLMQRHDDAMFAAGRWAEVARVAGDTVQMERAVTRSFASARLLPGERARARALDELQDVLFNAEIFEASEEAAREAMELRRLHGTAPELANSLADVAWWEAVLGQRDSSEVRRAEALALAVEAQSLLDEVPVDDPEWLSAHQALSFAWAALDEHRRVARSESDAYERLRAGGHFADAVNALLRRGLNLEEGGYPEEALVAYREAEAAAVELLGPRHPLRATAAERVEGLGGG</sequence>
<comment type="caution">
    <text evidence="3">The sequence shown here is derived from an EMBL/GenBank/DDBJ whole genome shotgun (WGS) entry which is preliminary data.</text>
</comment>
<name>A0ABU9E9R7_9BACT</name>
<dbReference type="InterPro" id="IPR011990">
    <property type="entry name" value="TPR-like_helical_dom_sf"/>
</dbReference>
<protein>
    <submittedName>
        <fullName evidence="3">Tetratricopeptide repeat protein</fullName>
    </submittedName>
</protein>
<dbReference type="SUPFAM" id="SSF48452">
    <property type="entry name" value="TPR-like"/>
    <property type="match status" value="3"/>
</dbReference>
<reference evidence="3 4" key="1">
    <citation type="submission" date="2024-02" db="EMBL/GenBank/DDBJ databases">
        <title>A novel Gemmatimonadota bacterium.</title>
        <authorList>
            <person name="Du Z.-J."/>
            <person name="Ye Y.-Q."/>
        </authorList>
    </citation>
    <scope>NUCLEOTIDE SEQUENCE [LARGE SCALE GENOMIC DNA]</scope>
    <source>
        <strain evidence="3 4">DH-20</strain>
    </source>
</reference>
<dbReference type="Gene3D" id="3.40.50.300">
    <property type="entry name" value="P-loop containing nucleotide triphosphate hydrolases"/>
    <property type="match status" value="1"/>
</dbReference>
<evidence type="ECO:0000313" key="4">
    <source>
        <dbReference type="Proteomes" id="UP001484239"/>
    </source>
</evidence>
<evidence type="ECO:0000259" key="2">
    <source>
        <dbReference type="Pfam" id="PF20703"/>
    </source>
</evidence>
<evidence type="ECO:0000256" key="1">
    <source>
        <dbReference type="SAM" id="MobiDB-lite"/>
    </source>
</evidence>
<feature type="domain" description="Novel STAND NTPase 1" evidence="2">
    <location>
        <begin position="212"/>
        <end position="632"/>
    </location>
</feature>
<keyword evidence="4" id="KW-1185">Reference proteome</keyword>
<evidence type="ECO:0000313" key="3">
    <source>
        <dbReference type="EMBL" id="MEK9500812.1"/>
    </source>
</evidence>
<dbReference type="Gene3D" id="1.25.40.10">
    <property type="entry name" value="Tetratricopeptide repeat domain"/>
    <property type="match status" value="2"/>
</dbReference>
<dbReference type="Pfam" id="PF20703">
    <property type="entry name" value="nSTAND1"/>
    <property type="match status" value="1"/>
</dbReference>
<dbReference type="InterPro" id="IPR027417">
    <property type="entry name" value="P-loop_NTPase"/>
</dbReference>
<proteinExistence type="predicted"/>
<dbReference type="PANTHER" id="PTHR47691">
    <property type="entry name" value="REGULATOR-RELATED"/>
    <property type="match status" value="1"/>
</dbReference>
<feature type="region of interest" description="Disordered" evidence="1">
    <location>
        <begin position="185"/>
        <end position="206"/>
    </location>
</feature>
<gene>
    <name evidence="3" type="ORF">WI372_07475</name>
</gene>
<dbReference type="EMBL" id="JBBHLI010000003">
    <property type="protein sequence ID" value="MEK9500812.1"/>
    <property type="molecule type" value="Genomic_DNA"/>
</dbReference>
<dbReference type="Pfam" id="PF13424">
    <property type="entry name" value="TPR_12"/>
    <property type="match status" value="1"/>
</dbReference>
<dbReference type="InterPro" id="IPR019734">
    <property type="entry name" value="TPR_rpt"/>
</dbReference>
<dbReference type="InterPro" id="IPR049052">
    <property type="entry name" value="nSTAND1"/>
</dbReference>
<dbReference type="SMART" id="SM00028">
    <property type="entry name" value="TPR"/>
    <property type="match status" value="6"/>
</dbReference>
<organism evidence="3 4">
    <name type="scientific">Gaopeijia maritima</name>
    <dbReference type="NCBI Taxonomy" id="3119007"/>
    <lineage>
        <taxon>Bacteria</taxon>
        <taxon>Pseudomonadati</taxon>
        <taxon>Gemmatimonadota</taxon>
        <taxon>Longimicrobiia</taxon>
        <taxon>Gaopeijiales</taxon>
        <taxon>Gaopeijiaceae</taxon>
        <taxon>Gaopeijia</taxon>
    </lineage>
</organism>